<reference evidence="3" key="1">
    <citation type="journal article" date="2018" name="Algal Res.">
        <title>Characterization of plant carbon substrate utilization by Auxenochlorella protothecoides.</title>
        <authorList>
            <person name="Vogler B.W."/>
            <person name="Starkenburg S.R."/>
            <person name="Sudasinghe N."/>
            <person name="Schambach J.Y."/>
            <person name="Rollin J.A."/>
            <person name="Pattathil S."/>
            <person name="Barry A.N."/>
        </authorList>
    </citation>
    <scope>NUCLEOTIDE SEQUENCE [LARGE SCALE GENOMIC DNA]</scope>
    <source>
        <strain evidence="3">UTEX 25</strain>
    </source>
</reference>
<feature type="region of interest" description="Disordered" evidence="1">
    <location>
        <begin position="1"/>
        <end position="34"/>
    </location>
</feature>
<evidence type="ECO:0000313" key="3">
    <source>
        <dbReference type="Proteomes" id="UP000279271"/>
    </source>
</evidence>
<dbReference type="Proteomes" id="UP000279271">
    <property type="component" value="Unassembled WGS sequence"/>
</dbReference>
<feature type="compositionally biased region" description="Basic residues" evidence="1">
    <location>
        <begin position="93"/>
        <end position="108"/>
    </location>
</feature>
<evidence type="ECO:0000313" key="2">
    <source>
        <dbReference type="EMBL" id="RMZ56152.1"/>
    </source>
</evidence>
<comment type="caution">
    <text evidence="2">The sequence shown here is derived from an EMBL/GenBank/DDBJ whole genome shotgun (WGS) entry which is preliminary data.</text>
</comment>
<name>A0A3M7L3N6_AUXPR</name>
<dbReference type="EMBL" id="QOKY01000154">
    <property type="protein sequence ID" value="RMZ56152.1"/>
    <property type="molecule type" value="Genomic_DNA"/>
</dbReference>
<gene>
    <name evidence="2" type="ORF">APUTEX25_004576</name>
</gene>
<feature type="compositionally biased region" description="Low complexity" evidence="1">
    <location>
        <begin position="1"/>
        <end position="11"/>
    </location>
</feature>
<organism evidence="2 3">
    <name type="scientific">Auxenochlorella protothecoides</name>
    <name type="common">Green microalga</name>
    <name type="synonym">Chlorella protothecoides</name>
    <dbReference type="NCBI Taxonomy" id="3075"/>
    <lineage>
        <taxon>Eukaryota</taxon>
        <taxon>Viridiplantae</taxon>
        <taxon>Chlorophyta</taxon>
        <taxon>core chlorophytes</taxon>
        <taxon>Trebouxiophyceae</taxon>
        <taxon>Chlorellales</taxon>
        <taxon>Chlorellaceae</taxon>
        <taxon>Auxenochlorella</taxon>
    </lineage>
</organism>
<dbReference type="AlphaFoldDB" id="A0A3M7L3N6"/>
<protein>
    <submittedName>
        <fullName evidence="2">Uncharacterized protein</fullName>
    </submittedName>
</protein>
<accession>A0A3M7L3N6</accession>
<feature type="region of interest" description="Disordered" evidence="1">
    <location>
        <begin position="88"/>
        <end position="118"/>
    </location>
</feature>
<evidence type="ECO:0000256" key="1">
    <source>
        <dbReference type="SAM" id="MobiDB-lite"/>
    </source>
</evidence>
<sequence length="280" mass="30854">MDVDVVAADDAPSTSRPLASAGQDSQTPPVPLGVVNKLDDAEKREQQWQNDATVNEWRTAPGEAGTLGRFGKVIDDYATTSIKTTWNGFRDLPKKKTKKKEKKKKKKQMGQQQQQQPVLDALRPTVDDVVAVVTESRTVGDLFANFHAIRMVEEFERRKQAGRADADAALQPLDKTFFYRCLTLIWRPREAAGGNAGTGAKAAFAPLAESVALFRETLERAGVDLQPPDMEYISPLVHEAAGDLATATATYYKRELLRHLQQNAKLELGRLAPAQLLSPS</sequence>
<feature type="compositionally biased region" description="Polar residues" evidence="1">
    <location>
        <begin position="12"/>
        <end position="27"/>
    </location>
</feature>
<proteinExistence type="predicted"/>